<keyword evidence="9 16" id="KW-0249">Electron transport</keyword>
<protein>
    <recommendedName>
        <fullName evidence="17">Cytochrome c oxidase subunit 2</fullName>
        <ecNumber evidence="17">7.1.1.9</ecNumber>
    </recommendedName>
</protein>
<dbReference type="InterPro" id="IPR009056">
    <property type="entry name" value="Cyt_c-like_dom"/>
</dbReference>
<evidence type="ECO:0000256" key="12">
    <source>
        <dbReference type="ARBA" id="ARBA00023008"/>
    </source>
</evidence>
<feature type="domain" description="Cytochrome c" evidence="21">
    <location>
        <begin position="221"/>
        <end position="317"/>
    </location>
</feature>
<evidence type="ECO:0000313" key="22">
    <source>
        <dbReference type="EMBL" id="AXJ02215.1"/>
    </source>
</evidence>
<keyword evidence="4 15" id="KW-0349">Heme</keyword>
<dbReference type="PROSITE" id="PS50999">
    <property type="entry name" value="COX2_TM"/>
    <property type="match status" value="1"/>
</dbReference>
<gene>
    <name evidence="22" type="ORF">CYPRO_2978</name>
</gene>
<dbReference type="Pfam" id="PF00034">
    <property type="entry name" value="Cytochrom_C"/>
    <property type="match status" value="1"/>
</dbReference>
<evidence type="ECO:0000256" key="9">
    <source>
        <dbReference type="ARBA" id="ARBA00022982"/>
    </source>
</evidence>
<dbReference type="InterPro" id="IPR036257">
    <property type="entry name" value="Cyt_c_oxidase_su2_TM_sf"/>
</dbReference>
<keyword evidence="8" id="KW-1278">Translocase</keyword>
<evidence type="ECO:0000259" key="20">
    <source>
        <dbReference type="PROSITE" id="PS50999"/>
    </source>
</evidence>
<dbReference type="EMBL" id="CP027806">
    <property type="protein sequence ID" value="AXJ02215.1"/>
    <property type="molecule type" value="Genomic_DNA"/>
</dbReference>
<evidence type="ECO:0000256" key="17">
    <source>
        <dbReference type="RuleBase" id="RU004024"/>
    </source>
</evidence>
<dbReference type="InterPro" id="IPR014222">
    <property type="entry name" value="Cyt_c_oxidase_su2"/>
</dbReference>
<dbReference type="KEGG" id="cprv:CYPRO_2978"/>
<dbReference type="Pfam" id="PF00116">
    <property type="entry name" value="COX2"/>
    <property type="match status" value="1"/>
</dbReference>
<evidence type="ECO:0000259" key="21">
    <source>
        <dbReference type="PROSITE" id="PS51007"/>
    </source>
</evidence>
<feature type="domain" description="Cytochrome oxidase subunit II copper A binding" evidence="19">
    <location>
        <begin position="98"/>
        <end position="211"/>
    </location>
</feature>
<dbReference type="GO" id="GO:0004129">
    <property type="term" value="F:cytochrome-c oxidase activity"/>
    <property type="evidence" value="ECO:0007669"/>
    <property type="project" value="UniProtKB-EC"/>
</dbReference>
<dbReference type="NCBIfam" id="TIGR02866">
    <property type="entry name" value="CoxB"/>
    <property type="match status" value="1"/>
</dbReference>
<dbReference type="PANTHER" id="PTHR22888:SF9">
    <property type="entry name" value="CYTOCHROME C OXIDASE SUBUNIT 2"/>
    <property type="match status" value="1"/>
</dbReference>
<dbReference type="GO" id="GO:0016491">
    <property type="term" value="F:oxidoreductase activity"/>
    <property type="evidence" value="ECO:0007669"/>
    <property type="project" value="InterPro"/>
</dbReference>
<dbReference type="AlphaFoldDB" id="A0A345UP13"/>
<evidence type="ECO:0000256" key="8">
    <source>
        <dbReference type="ARBA" id="ARBA00022967"/>
    </source>
</evidence>
<evidence type="ECO:0000256" key="15">
    <source>
        <dbReference type="PROSITE-ProRule" id="PRU00433"/>
    </source>
</evidence>
<dbReference type="OrthoDB" id="9781261at2"/>
<dbReference type="Gene3D" id="2.60.40.420">
    <property type="entry name" value="Cupredoxins - blue copper proteins"/>
    <property type="match status" value="1"/>
</dbReference>
<dbReference type="PANTHER" id="PTHR22888">
    <property type="entry name" value="CYTOCHROME C OXIDASE, SUBUNIT II"/>
    <property type="match status" value="1"/>
</dbReference>
<dbReference type="GO" id="GO:0020037">
    <property type="term" value="F:heme binding"/>
    <property type="evidence" value="ECO:0007669"/>
    <property type="project" value="InterPro"/>
</dbReference>
<evidence type="ECO:0000256" key="13">
    <source>
        <dbReference type="ARBA" id="ARBA00023136"/>
    </source>
</evidence>
<dbReference type="RefSeq" id="WP_114985333.1">
    <property type="nucleotide sequence ID" value="NZ_CP027806.1"/>
</dbReference>
<feature type="transmembrane region" description="Helical" evidence="18">
    <location>
        <begin position="23"/>
        <end position="47"/>
    </location>
</feature>
<dbReference type="InterPro" id="IPR002429">
    <property type="entry name" value="CcO_II-like_C"/>
</dbReference>
<evidence type="ECO:0000256" key="3">
    <source>
        <dbReference type="ARBA" id="ARBA00022448"/>
    </source>
</evidence>
<comment type="subcellular location">
    <subcellularLocation>
        <location evidence="16">Cell membrane</location>
        <topology evidence="16">Multi-pass membrane protein</topology>
    </subcellularLocation>
    <subcellularLocation>
        <location evidence="1">Membrane</location>
        <topology evidence="1">Multi-pass membrane protein</topology>
    </subcellularLocation>
</comment>
<keyword evidence="5 16" id="KW-0679">Respiratory chain</keyword>
<dbReference type="PROSITE" id="PS00078">
    <property type="entry name" value="COX2"/>
    <property type="match status" value="1"/>
</dbReference>
<dbReference type="SUPFAM" id="SSF46626">
    <property type="entry name" value="Cytochrome c"/>
    <property type="match status" value="1"/>
</dbReference>
<evidence type="ECO:0000259" key="19">
    <source>
        <dbReference type="PROSITE" id="PS50857"/>
    </source>
</evidence>
<dbReference type="InterPro" id="IPR036909">
    <property type="entry name" value="Cyt_c-like_dom_sf"/>
</dbReference>
<keyword evidence="3 16" id="KW-0813">Transport</keyword>
<keyword evidence="10 18" id="KW-1133">Transmembrane helix</keyword>
<keyword evidence="7 15" id="KW-0479">Metal-binding</keyword>
<dbReference type="PROSITE" id="PS51007">
    <property type="entry name" value="CYTC"/>
    <property type="match status" value="1"/>
</dbReference>
<evidence type="ECO:0000256" key="7">
    <source>
        <dbReference type="ARBA" id="ARBA00022723"/>
    </source>
</evidence>
<dbReference type="PROSITE" id="PS50857">
    <property type="entry name" value="COX2_CUA"/>
    <property type="match status" value="1"/>
</dbReference>
<feature type="domain" description="Cytochrome oxidase subunit II transmembrane region profile" evidence="20">
    <location>
        <begin position="1"/>
        <end position="97"/>
    </location>
</feature>
<evidence type="ECO:0000256" key="4">
    <source>
        <dbReference type="ARBA" id="ARBA00022617"/>
    </source>
</evidence>
<evidence type="ECO:0000256" key="10">
    <source>
        <dbReference type="ARBA" id="ARBA00022989"/>
    </source>
</evidence>
<evidence type="ECO:0000256" key="6">
    <source>
        <dbReference type="ARBA" id="ARBA00022692"/>
    </source>
</evidence>
<evidence type="ECO:0000256" key="16">
    <source>
        <dbReference type="RuleBase" id="RU000456"/>
    </source>
</evidence>
<dbReference type="Gene3D" id="1.10.287.90">
    <property type="match status" value="1"/>
</dbReference>
<dbReference type="InterPro" id="IPR045187">
    <property type="entry name" value="CcO_II"/>
</dbReference>
<accession>A0A345UP13</accession>
<dbReference type="GO" id="GO:0005507">
    <property type="term" value="F:copper ion binding"/>
    <property type="evidence" value="ECO:0007669"/>
    <property type="project" value="InterPro"/>
</dbReference>
<dbReference type="GO" id="GO:0005886">
    <property type="term" value="C:plasma membrane"/>
    <property type="evidence" value="ECO:0007669"/>
    <property type="project" value="UniProtKB-SubCell"/>
</dbReference>
<dbReference type="SUPFAM" id="SSF81464">
    <property type="entry name" value="Cytochrome c oxidase subunit II-like, transmembrane region"/>
    <property type="match status" value="1"/>
</dbReference>
<evidence type="ECO:0000256" key="2">
    <source>
        <dbReference type="ARBA" id="ARBA00007866"/>
    </source>
</evidence>
<feature type="transmembrane region" description="Helical" evidence="18">
    <location>
        <begin position="68"/>
        <end position="87"/>
    </location>
</feature>
<dbReference type="EC" id="7.1.1.9" evidence="17"/>
<dbReference type="InterPro" id="IPR001505">
    <property type="entry name" value="Copper_CuA"/>
</dbReference>
<evidence type="ECO:0000256" key="5">
    <source>
        <dbReference type="ARBA" id="ARBA00022660"/>
    </source>
</evidence>
<dbReference type="CDD" id="cd13915">
    <property type="entry name" value="CuRO_HCO_II_like_2"/>
    <property type="match status" value="1"/>
</dbReference>
<dbReference type="InterPro" id="IPR008972">
    <property type="entry name" value="Cupredoxin"/>
</dbReference>
<dbReference type="Pfam" id="PF02790">
    <property type="entry name" value="COX2_TM"/>
    <property type="match status" value="1"/>
</dbReference>
<evidence type="ECO:0000256" key="14">
    <source>
        <dbReference type="ARBA" id="ARBA00024688"/>
    </source>
</evidence>
<dbReference type="SUPFAM" id="SSF49503">
    <property type="entry name" value="Cupredoxins"/>
    <property type="match status" value="1"/>
</dbReference>
<evidence type="ECO:0000313" key="23">
    <source>
        <dbReference type="Proteomes" id="UP000254808"/>
    </source>
</evidence>
<dbReference type="GO" id="GO:0042773">
    <property type="term" value="P:ATP synthesis coupled electron transport"/>
    <property type="evidence" value="ECO:0007669"/>
    <property type="project" value="TreeGrafter"/>
</dbReference>
<keyword evidence="23" id="KW-1185">Reference proteome</keyword>
<keyword evidence="11 15" id="KW-0408">Iron</keyword>
<proteinExistence type="inferred from homology"/>
<dbReference type="Gene3D" id="1.10.760.10">
    <property type="entry name" value="Cytochrome c-like domain"/>
    <property type="match status" value="1"/>
</dbReference>
<sequence length="317" mass="36111">MEYLTNFFLPSAESTYAANVDGLFHFINIVSLILLVGITIAIVYFSIKYRRKSQEDTTPLITHNTTLEVTWTVIPLILILIVFFWGFNDYVEMRTPPANAYEVHVESFSFGWNFEHPNGIREANQLTVPVAQPVRLIMRSRDGDVIHSFFVPQFRLKQDLLPNRYTFAWFEAVRPGEFVYFCTEYCGGGHSMMNGIVRAKTQEEFDAWTEDELGRDLDALPLAELGQLVFTSAGCQGCHSIDGSSRVGPTMAGLYMREREFTDGTRRIADEEYLVQAIVDPNAQVNVGYPNNMPTIYAQTLSEREILGLVEFIKELQ</sequence>
<keyword evidence="13 18" id="KW-0472">Membrane</keyword>
<comment type="function">
    <text evidence="14 17">Subunits I and II form the functional core of the enzyme complex. Electrons originating in cytochrome c are transferred via heme a and Cu(A) to the binuclear center formed by heme a3 and Cu(B).</text>
</comment>
<evidence type="ECO:0000256" key="11">
    <source>
        <dbReference type="ARBA" id="ARBA00023004"/>
    </source>
</evidence>
<dbReference type="Proteomes" id="UP000254808">
    <property type="component" value="Chromosome"/>
</dbReference>
<name>A0A345UP13_9BACT</name>
<comment type="cofactor">
    <cofactor evidence="17">
        <name>Cu cation</name>
        <dbReference type="ChEBI" id="CHEBI:23378"/>
    </cofactor>
    <text evidence="17">Binds a copper A center.</text>
</comment>
<evidence type="ECO:0000256" key="1">
    <source>
        <dbReference type="ARBA" id="ARBA00004141"/>
    </source>
</evidence>
<keyword evidence="12 17" id="KW-0186">Copper</keyword>
<dbReference type="InterPro" id="IPR011759">
    <property type="entry name" value="Cyt_c_oxidase_su2_TM_dom"/>
</dbReference>
<reference evidence="22 23" key="1">
    <citation type="submission" date="2018-03" db="EMBL/GenBank/DDBJ databases">
        <title>Phenotypic and genomic properties of Cyclonatronum proteinivorum gen. nov., sp. nov., a haloalkaliphilic bacteroidete from soda lakes possessing Na+-translocating rhodopsin.</title>
        <authorList>
            <person name="Toshchakov S.V."/>
            <person name="Korzhenkov A."/>
            <person name="Samarov N.I."/>
            <person name="Kublanov I.V."/>
            <person name="Muntyan M.S."/>
            <person name="Sorokin D.Y."/>
        </authorList>
    </citation>
    <scope>NUCLEOTIDE SEQUENCE [LARGE SCALE GENOMIC DNA]</scope>
    <source>
        <strain evidence="22 23">Omega</strain>
    </source>
</reference>
<comment type="similarity">
    <text evidence="2 16">Belongs to the cytochrome c oxidase subunit 2 family.</text>
</comment>
<keyword evidence="6 16" id="KW-0812">Transmembrane</keyword>
<organism evidence="22 23">
    <name type="scientific">Cyclonatronum proteinivorum</name>
    <dbReference type="NCBI Taxonomy" id="1457365"/>
    <lineage>
        <taxon>Bacteria</taxon>
        <taxon>Pseudomonadati</taxon>
        <taxon>Balneolota</taxon>
        <taxon>Balneolia</taxon>
        <taxon>Balneolales</taxon>
        <taxon>Cyclonatronaceae</taxon>
        <taxon>Cyclonatronum</taxon>
    </lineage>
</organism>
<evidence type="ECO:0000256" key="18">
    <source>
        <dbReference type="SAM" id="Phobius"/>
    </source>
</evidence>
<comment type="catalytic activity">
    <reaction evidence="17">
        <text>4 Fe(II)-[cytochrome c] + O2 + 8 H(+)(in) = 4 Fe(III)-[cytochrome c] + 2 H2O + 4 H(+)(out)</text>
        <dbReference type="Rhea" id="RHEA:11436"/>
        <dbReference type="Rhea" id="RHEA-COMP:10350"/>
        <dbReference type="Rhea" id="RHEA-COMP:14399"/>
        <dbReference type="ChEBI" id="CHEBI:15377"/>
        <dbReference type="ChEBI" id="CHEBI:15378"/>
        <dbReference type="ChEBI" id="CHEBI:15379"/>
        <dbReference type="ChEBI" id="CHEBI:29033"/>
        <dbReference type="ChEBI" id="CHEBI:29034"/>
        <dbReference type="EC" id="7.1.1.9"/>
    </reaction>
</comment>